<dbReference type="EMBL" id="CAJNNW010034734">
    <property type="protein sequence ID" value="CAE8723723.1"/>
    <property type="molecule type" value="Genomic_DNA"/>
</dbReference>
<comment type="caution">
    <text evidence="2">The sequence shown here is derived from an EMBL/GenBank/DDBJ whole genome shotgun (WGS) entry which is preliminary data.</text>
</comment>
<protein>
    <submittedName>
        <fullName evidence="2">Uncharacterized protein</fullName>
    </submittedName>
</protein>
<accession>A0A813LIS2</accession>
<name>A0A813LIS2_POLGL</name>
<dbReference type="AlphaFoldDB" id="A0A813LIS2"/>
<evidence type="ECO:0000313" key="3">
    <source>
        <dbReference type="Proteomes" id="UP000626109"/>
    </source>
</evidence>
<dbReference type="Proteomes" id="UP000626109">
    <property type="component" value="Unassembled WGS sequence"/>
</dbReference>
<gene>
    <name evidence="2" type="ORF">PGLA2088_LOCUS43320</name>
</gene>
<evidence type="ECO:0000256" key="1">
    <source>
        <dbReference type="SAM" id="MobiDB-lite"/>
    </source>
</evidence>
<reference evidence="2" key="1">
    <citation type="submission" date="2021-02" db="EMBL/GenBank/DDBJ databases">
        <authorList>
            <person name="Dougan E. K."/>
            <person name="Rhodes N."/>
            <person name="Thang M."/>
            <person name="Chan C."/>
        </authorList>
    </citation>
    <scope>NUCLEOTIDE SEQUENCE</scope>
</reference>
<sequence>MLRNYSEQIVFRSLQMFARQILRRRFACCREDSLDEFFRLDRSYIQSAISHVRRIFPFSSSRWSFHCLAQMSTLQAHSSLALGTAIQTNLPSAQTFDLDDCLAAAPLPCAFLLYEHSLDLAAETMHASARTVLEANVLEFPVAAVGSGGGTWLSWQGAAVTMLMTGLSYCCLRAFLTGFRQVTCLEPPGGSRASDTNSGAKVGKRAVGREGIQRTRAREID</sequence>
<feature type="region of interest" description="Disordered" evidence="1">
    <location>
        <begin position="188"/>
        <end position="221"/>
    </location>
</feature>
<proteinExistence type="predicted"/>
<organism evidence="2 3">
    <name type="scientific">Polarella glacialis</name>
    <name type="common">Dinoflagellate</name>
    <dbReference type="NCBI Taxonomy" id="89957"/>
    <lineage>
        <taxon>Eukaryota</taxon>
        <taxon>Sar</taxon>
        <taxon>Alveolata</taxon>
        <taxon>Dinophyceae</taxon>
        <taxon>Suessiales</taxon>
        <taxon>Suessiaceae</taxon>
        <taxon>Polarella</taxon>
    </lineage>
</organism>
<feature type="compositionally biased region" description="Basic and acidic residues" evidence="1">
    <location>
        <begin position="207"/>
        <end position="221"/>
    </location>
</feature>
<evidence type="ECO:0000313" key="2">
    <source>
        <dbReference type="EMBL" id="CAE8723723.1"/>
    </source>
</evidence>